<dbReference type="EMBL" id="JAWLKE010000005">
    <property type="protein sequence ID" value="MDV6231942.1"/>
    <property type="molecule type" value="Genomic_DNA"/>
</dbReference>
<dbReference type="Proteomes" id="UP001185899">
    <property type="component" value="Unassembled WGS sequence"/>
</dbReference>
<sequence>MSLFIDVDTITHVLLVDGWHEVKPGSFYTDSYEFVSEVDDKGGFHTEVGGGAVPGVPHTGFQFEDPFPAAGAGNLVVGPLTAILAVRRNRGVNG</sequence>
<name>A0ABU4B0C8_9NOCA</name>
<dbReference type="RefSeq" id="WP_317548733.1">
    <property type="nucleotide sequence ID" value="NZ_JAWLKE010000005.1"/>
</dbReference>
<evidence type="ECO:0000313" key="2">
    <source>
        <dbReference type="Proteomes" id="UP001185899"/>
    </source>
</evidence>
<comment type="caution">
    <text evidence="1">The sequence shown here is derived from an EMBL/GenBank/DDBJ whole genome shotgun (WGS) entry which is preliminary data.</text>
</comment>
<keyword evidence="2" id="KW-1185">Reference proteome</keyword>
<organism evidence="1 2">
    <name type="scientific">Rhodococcus cercidiphylli</name>
    <dbReference type="NCBI Taxonomy" id="489916"/>
    <lineage>
        <taxon>Bacteria</taxon>
        <taxon>Bacillati</taxon>
        <taxon>Actinomycetota</taxon>
        <taxon>Actinomycetes</taxon>
        <taxon>Mycobacteriales</taxon>
        <taxon>Nocardiaceae</taxon>
        <taxon>Rhodococcus</taxon>
    </lineage>
</organism>
<accession>A0ABU4B0C8</accession>
<evidence type="ECO:0000313" key="1">
    <source>
        <dbReference type="EMBL" id="MDV6231942.1"/>
    </source>
</evidence>
<proteinExistence type="predicted"/>
<protein>
    <submittedName>
        <fullName evidence="1">Uncharacterized protein</fullName>
    </submittedName>
</protein>
<reference evidence="1 2" key="1">
    <citation type="submission" date="2023-10" db="EMBL/GenBank/DDBJ databases">
        <title>Development of a sustainable strategy for remediation of hydrocarbon-contaminated territories based on the waste exchange concept.</title>
        <authorList>
            <person name="Krivoruchko A."/>
        </authorList>
    </citation>
    <scope>NUCLEOTIDE SEQUENCE [LARGE SCALE GENOMIC DNA]</scope>
    <source>
        <strain evidence="1 2">IEGM 1322</strain>
    </source>
</reference>
<gene>
    <name evidence="1" type="ORF">R3P95_15425</name>
</gene>